<dbReference type="AlphaFoldDB" id="A0AAU9NZC4"/>
<keyword evidence="2" id="KW-1185">Reference proteome</keyword>
<name>A0AAU9NZC4_9ASTR</name>
<proteinExistence type="predicted"/>
<comment type="caution">
    <text evidence="1">The sequence shown here is derived from an EMBL/GenBank/DDBJ whole genome shotgun (WGS) entry which is preliminary data.</text>
</comment>
<accession>A0AAU9NZC4</accession>
<sequence>MEDYKDTYNANTVTTNKAIQNVGALFQTEKAKFVELHKVLQSEHEAFQSSIAANITKLQEDLAKENKLMDALAVKEEKCKVLETKLHYTEKQEVDR</sequence>
<reference evidence="1 2" key="1">
    <citation type="submission" date="2022-01" db="EMBL/GenBank/DDBJ databases">
        <authorList>
            <person name="Xiong W."/>
            <person name="Schranz E."/>
        </authorList>
    </citation>
    <scope>NUCLEOTIDE SEQUENCE [LARGE SCALE GENOMIC DNA]</scope>
</reference>
<dbReference type="EMBL" id="CAKMRJ010005412">
    <property type="protein sequence ID" value="CAH1443363.1"/>
    <property type="molecule type" value="Genomic_DNA"/>
</dbReference>
<gene>
    <name evidence="1" type="ORF">LVIROSA_LOCUS29285</name>
</gene>
<protein>
    <submittedName>
        <fullName evidence="1">Uncharacterized protein</fullName>
    </submittedName>
</protein>
<evidence type="ECO:0000313" key="1">
    <source>
        <dbReference type="EMBL" id="CAH1443363.1"/>
    </source>
</evidence>
<organism evidence="1 2">
    <name type="scientific">Lactuca virosa</name>
    <dbReference type="NCBI Taxonomy" id="75947"/>
    <lineage>
        <taxon>Eukaryota</taxon>
        <taxon>Viridiplantae</taxon>
        <taxon>Streptophyta</taxon>
        <taxon>Embryophyta</taxon>
        <taxon>Tracheophyta</taxon>
        <taxon>Spermatophyta</taxon>
        <taxon>Magnoliopsida</taxon>
        <taxon>eudicotyledons</taxon>
        <taxon>Gunneridae</taxon>
        <taxon>Pentapetalae</taxon>
        <taxon>asterids</taxon>
        <taxon>campanulids</taxon>
        <taxon>Asterales</taxon>
        <taxon>Asteraceae</taxon>
        <taxon>Cichorioideae</taxon>
        <taxon>Cichorieae</taxon>
        <taxon>Lactucinae</taxon>
        <taxon>Lactuca</taxon>
    </lineage>
</organism>
<evidence type="ECO:0000313" key="2">
    <source>
        <dbReference type="Proteomes" id="UP001157418"/>
    </source>
</evidence>
<dbReference type="Proteomes" id="UP001157418">
    <property type="component" value="Unassembled WGS sequence"/>
</dbReference>